<proteinExistence type="predicted"/>
<name>A0A3Q9GIX9_9ACTO</name>
<feature type="compositionally biased region" description="Polar residues" evidence="1">
    <location>
        <begin position="1"/>
        <end position="15"/>
    </location>
</feature>
<protein>
    <submittedName>
        <fullName evidence="2">Uncharacterized protein</fullName>
    </submittedName>
</protein>
<evidence type="ECO:0000313" key="3">
    <source>
        <dbReference type="Proteomes" id="UP000275951"/>
    </source>
</evidence>
<gene>
    <name evidence="2" type="ORF">EBQ10_06930</name>
</gene>
<feature type="region of interest" description="Disordered" evidence="1">
    <location>
        <begin position="1"/>
        <end position="90"/>
    </location>
</feature>
<sequence>MVSFQSDNTTGSAWVSSRRRFSLPRNSESLESPFLAGDYAKADKRRKKREKRRAREQARRAPHAAQPAQPASLGPRSSAQQKSSVSSPHTVGRLVGVTTCTNTSFFASADRALKNFSNDRLTSSWKNTIPNSSGFLLDGVELTKEEYKAWMEGDPEVNRNVVVQETTPDSPTKPATH</sequence>
<evidence type="ECO:0000256" key="1">
    <source>
        <dbReference type="SAM" id="MobiDB-lite"/>
    </source>
</evidence>
<dbReference type="AlphaFoldDB" id="A0A3Q9GIX9"/>
<feature type="compositionally biased region" description="Low complexity" evidence="1">
    <location>
        <begin position="63"/>
        <end position="87"/>
    </location>
</feature>
<dbReference type="EMBL" id="CP033905">
    <property type="protein sequence ID" value="AZR07055.1"/>
    <property type="molecule type" value="Genomic_DNA"/>
</dbReference>
<evidence type="ECO:0000313" key="2">
    <source>
        <dbReference type="EMBL" id="AZR07055.1"/>
    </source>
</evidence>
<organism evidence="2 3">
    <name type="scientific">Trueperella pyogenes</name>
    <dbReference type="NCBI Taxonomy" id="1661"/>
    <lineage>
        <taxon>Bacteria</taxon>
        <taxon>Bacillati</taxon>
        <taxon>Actinomycetota</taxon>
        <taxon>Actinomycetes</taxon>
        <taxon>Actinomycetales</taxon>
        <taxon>Actinomycetaceae</taxon>
        <taxon>Trueperella</taxon>
    </lineage>
</organism>
<reference evidence="2 3" key="1">
    <citation type="submission" date="2018-11" db="EMBL/GenBank/DDBJ databases">
        <title>Multidrug-resistant genes are associated with an 42-kb island TGI1 carrying a complex class 1 integron in a Trueperella pyogenes.</title>
        <authorList>
            <person name="Dong W."/>
        </authorList>
    </citation>
    <scope>NUCLEOTIDE SEQUENCE [LARGE SCALE GENOMIC DNA]</scope>
    <source>
        <strain evidence="2 3">TP4</strain>
    </source>
</reference>
<dbReference type="Proteomes" id="UP000275951">
    <property type="component" value="Chromosome"/>
</dbReference>
<feature type="compositionally biased region" description="Basic residues" evidence="1">
    <location>
        <begin position="43"/>
        <end position="52"/>
    </location>
</feature>
<accession>A0A3Q9GIX9</accession>
<dbReference type="RefSeq" id="WP_108726408.1">
    <property type="nucleotide sequence ID" value="NZ_CP029001.1"/>
</dbReference>